<feature type="region of interest" description="Disordered" evidence="6">
    <location>
        <begin position="320"/>
        <end position="395"/>
    </location>
</feature>
<keyword evidence="5 7" id="KW-0472">Membrane</keyword>
<feature type="compositionally biased region" description="Basic and acidic residues" evidence="6">
    <location>
        <begin position="1295"/>
        <end position="1306"/>
    </location>
</feature>
<keyword evidence="2" id="KW-0926">Vacuole</keyword>
<dbReference type="VEuPathDB" id="ToxoDB:BESB_069730"/>
<dbReference type="InterPro" id="IPR042267">
    <property type="entry name" value="VTC_sf"/>
</dbReference>
<feature type="compositionally biased region" description="Basic and acidic residues" evidence="6">
    <location>
        <begin position="336"/>
        <end position="356"/>
    </location>
</feature>
<feature type="transmembrane region" description="Helical" evidence="7">
    <location>
        <begin position="1091"/>
        <end position="1112"/>
    </location>
</feature>
<dbReference type="InterPro" id="IPR018966">
    <property type="entry name" value="VTC_domain"/>
</dbReference>
<feature type="region of interest" description="Disordered" evidence="6">
    <location>
        <begin position="591"/>
        <end position="613"/>
    </location>
</feature>
<feature type="compositionally biased region" description="Basic and acidic residues" evidence="6">
    <location>
        <begin position="141"/>
        <end position="163"/>
    </location>
</feature>
<evidence type="ECO:0000256" key="4">
    <source>
        <dbReference type="ARBA" id="ARBA00022989"/>
    </source>
</evidence>
<evidence type="ECO:0000256" key="5">
    <source>
        <dbReference type="ARBA" id="ARBA00023136"/>
    </source>
</evidence>
<feature type="compositionally biased region" description="Basic and acidic residues" evidence="6">
    <location>
        <begin position="601"/>
        <end position="612"/>
    </location>
</feature>
<dbReference type="PANTHER" id="PTHR46140:SF1">
    <property type="entry name" value="VACUOLAR TRANSPORTER CHAPERONE COMPLEX SUBUNIT 4-RELATED"/>
    <property type="match status" value="1"/>
</dbReference>
<dbReference type="EMBL" id="NWUJ01000006">
    <property type="protein sequence ID" value="PFH34940.1"/>
    <property type="molecule type" value="Genomic_DNA"/>
</dbReference>
<name>A0A2A9MHQ4_BESBE</name>
<feature type="region of interest" description="Disordered" evidence="6">
    <location>
        <begin position="1187"/>
        <end position="1210"/>
    </location>
</feature>
<keyword evidence="4 7" id="KW-1133">Transmembrane helix</keyword>
<evidence type="ECO:0000256" key="3">
    <source>
        <dbReference type="ARBA" id="ARBA00022692"/>
    </source>
</evidence>
<evidence type="ECO:0000256" key="1">
    <source>
        <dbReference type="ARBA" id="ARBA00004128"/>
    </source>
</evidence>
<dbReference type="PANTHER" id="PTHR46140">
    <property type="entry name" value="VACUOLAR TRANSPORTER CHAPERONE 1-RELATED"/>
    <property type="match status" value="1"/>
</dbReference>
<comment type="subcellular location">
    <subcellularLocation>
        <location evidence="1">Vacuole membrane</location>
        <topology evidence="1">Multi-pass membrane protein</topology>
    </subcellularLocation>
</comment>
<evidence type="ECO:0000256" key="6">
    <source>
        <dbReference type="SAM" id="MobiDB-lite"/>
    </source>
</evidence>
<comment type="caution">
    <text evidence="9">The sequence shown here is derived from an EMBL/GenBank/DDBJ whole genome shotgun (WGS) entry which is preliminary data.</text>
</comment>
<sequence>MKFSKQLSAQADLRYLSQYISYKDLKKAIKVITGSDVQVCTVQDVVSNFGQTNALTGALFRPPESRFQDLLNHELDKINSFSRDEVSAILDRLRAAQATMRRLHAALTLLSLSPDSPAYAEAQARMQHLAQKERECTATAAERAEGIRGREGDSKLLVPREESGEFGASCQESRLTRDGNGPALASGSDAQTEGVERRGHSGVDAGEALRGNDAKSAGAPEELIRLQKELLEVEGVLEAQSHEIVFLDSFVRLNFTGFRKITKKYDKHNRSSAASWYMSRVVRQDFMNLNFTLLLTNLASGYASLRSLRRLFAEQQHSFSVRTPAGASQPEAAASRGRDPEGGTGRSKPDTQRATEPDSSWGVSGAQRGEGAGDGATSRFYSPAGGSLPGDGAGDLGARANSTKYLVPPDELVKVKVMTAKHLSLLAAGGVPVSGSVSSPFAGDDSAAAGEKALRGKEQAWQVIGGGRTPTWDVYLDNEEFTFYTATRMQGTAAAGADPLGGTCRLVRVRWQGAPSLNSAGRLVALELSRPDESAADPQEDITRPLTSNAPGLLASPYVVILRHTQLQQLLHGQVGPAQLVDELAAEMESAAGAGDAETAAPKERSTARGADEAAAGAVSSLAKEKRKEQMLHVLQTVWDAVTKYRVAPGMRTWFYRTAFKSEDGAVWIALDEDIRFSREMKQTPPANQWIRSETDALSTDDVYPFPWGVLDVSVRVPSSADSAGPPQQEATLGRAELDEFAADLRGLETVTEVRGFSLFAHGAAYLYTPQLQQLQAAMSGSRGAGSSGSASRPRGVDLIPHWLQYTSSAEFDEDRAPGLEEADGRRAKAGDSTVEQERQARSQGDSGGDRGRSAGGAGGLSGSAASHRGRAIDVVLKGTSASLVHELQASAQVSPPASSGFDQYGCSYRPPPSGCGRQSSTSSLLADAPSLPLPAPPVLEGSPLCRGPAPGLLSQPLLDDGGAGVSGGGHGAASRRGGAGLLPSSWLRTCARYWRRCCRCVSSSGSSGGRHRWTFCLCPWASRGLSARRVHPAGPGALAAGGATSGASVRVEPKTFFANERTLLQWMNTAVLIATISITLMNFGNPVGRVAGLLMSPVAVFFIGYSFWVYLRRARALERKEPIDYNDKLGPSILVVTLMVSLSAVILLNLLYPRGDEPVPEAVPIPASSADASSSLLISPSSLLPSGARRPHFSHAGEEDPASSLEAKHPVGGQVATPALDVTPSRPAAASAAAAALAALQAASSVADATGVFGGAPEAAVRAHARAAEAHAVAARAAASAAAEAARIAEEATRALEGGKGEKRGAASSLSRRRTRSGKQESESKATPSARHGDGVGYHHEANADDRDMRGGEA</sequence>
<feature type="compositionally biased region" description="Basic and acidic residues" evidence="6">
    <location>
        <begin position="815"/>
        <end position="841"/>
    </location>
</feature>
<dbReference type="Pfam" id="PF02656">
    <property type="entry name" value="DUF202"/>
    <property type="match status" value="1"/>
</dbReference>
<gene>
    <name evidence="9" type="ORF">BESB_069730</name>
</gene>
<evidence type="ECO:0000256" key="2">
    <source>
        <dbReference type="ARBA" id="ARBA00022554"/>
    </source>
</evidence>
<dbReference type="Gene3D" id="3.20.100.30">
    <property type="entry name" value="VTC, catalytic tunnel domain"/>
    <property type="match status" value="1"/>
</dbReference>
<keyword evidence="3 7" id="KW-0812">Transmembrane</keyword>
<feature type="compositionally biased region" description="Basic and acidic residues" evidence="6">
    <location>
        <begin position="1332"/>
        <end position="1355"/>
    </location>
</feature>
<evidence type="ECO:0000313" key="9">
    <source>
        <dbReference type="EMBL" id="PFH34940.1"/>
    </source>
</evidence>
<organism evidence="9 10">
    <name type="scientific">Besnoitia besnoiti</name>
    <name type="common">Apicomplexan protozoan</name>
    <dbReference type="NCBI Taxonomy" id="94643"/>
    <lineage>
        <taxon>Eukaryota</taxon>
        <taxon>Sar</taxon>
        <taxon>Alveolata</taxon>
        <taxon>Apicomplexa</taxon>
        <taxon>Conoidasida</taxon>
        <taxon>Coccidia</taxon>
        <taxon>Eucoccidiorida</taxon>
        <taxon>Eimeriorina</taxon>
        <taxon>Sarcocystidae</taxon>
        <taxon>Besnoitia</taxon>
    </lineage>
</organism>
<accession>A0A2A9MHQ4</accession>
<feature type="compositionally biased region" description="Low complexity" evidence="6">
    <location>
        <begin position="591"/>
        <end position="600"/>
    </location>
</feature>
<feature type="region of interest" description="Disordered" evidence="6">
    <location>
        <begin position="141"/>
        <end position="217"/>
    </location>
</feature>
<dbReference type="GO" id="GO:0006799">
    <property type="term" value="P:polyphosphate biosynthetic process"/>
    <property type="evidence" value="ECO:0007669"/>
    <property type="project" value="UniProtKB-ARBA"/>
</dbReference>
<feature type="region of interest" description="Disordered" evidence="6">
    <location>
        <begin position="810"/>
        <end position="867"/>
    </location>
</feature>
<evidence type="ECO:0000259" key="8">
    <source>
        <dbReference type="PROSITE" id="PS51382"/>
    </source>
</evidence>
<dbReference type="STRING" id="94643.A0A2A9MHQ4"/>
<protein>
    <submittedName>
        <fullName evidence="9">Vacuolar transporter chaperone VTC2</fullName>
    </submittedName>
</protein>
<dbReference type="RefSeq" id="XP_029218949.1">
    <property type="nucleotide sequence ID" value="XM_029365366.1"/>
</dbReference>
<dbReference type="InterPro" id="IPR003807">
    <property type="entry name" value="DUF202"/>
</dbReference>
<evidence type="ECO:0000313" key="10">
    <source>
        <dbReference type="Proteomes" id="UP000224006"/>
    </source>
</evidence>
<feature type="domain" description="SPX" evidence="8">
    <location>
        <begin position="1"/>
        <end position="279"/>
    </location>
</feature>
<reference evidence="9 10" key="1">
    <citation type="submission" date="2017-09" db="EMBL/GenBank/DDBJ databases">
        <title>Genome sequencing of Besnoitia besnoiti strain Bb-Ger1.</title>
        <authorList>
            <person name="Schares G."/>
            <person name="Venepally P."/>
            <person name="Lorenzi H.A."/>
        </authorList>
    </citation>
    <scope>NUCLEOTIDE SEQUENCE [LARGE SCALE GENOMIC DNA]</scope>
    <source>
        <strain evidence="9 10">Bb-Ger1</strain>
    </source>
</reference>
<dbReference type="CDD" id="cd14447">
    <property type="entry name" value="SPX"/>
    <property type="match status" value="1"/>
</dbReference>
<dbReference type="GO" id="GO:0005774">
    <property type="term" value="C:vacuolar membrane"/>
    <property type="evidence" value="ECO:0007669"/>
    <property type="project" value="UniProtKB-SubCell"/>
</dbReference>
<dbReference type="PROSITE" id="PS51382">
    <property type="entry name" value="SPX"/>
    <property type="match status" value="1"/>
</dbReference>
<dbReference type="Pfam" id="PF03105">
    <property type="entry name" value="SPX"/>
    <property type="match status" value="1"/>
</dbReference>
<dbReference type="Proteomes" id="UP000224006">
    <property type="component" value="Chromosome VI"/>
</dbReference>
<dbReference type="OrthoDB" id="2243669at2759"/>
<dbReference type="GeneID" id="40311899"/>
<keyword evidence="10" id="KW-1185">Reference proteome</keyword>
<dbReference type="InterPro" id="IPR051572">
    <property type="entry name" value="VTC_Complex_Subunit"/>
</dbReference>
<feature type="transmembrane region" description="Helical" evidence="7">
    <location>
        <begin position="1133"/>
        <end position="1153"/>
    </location>
</feature>
<feature type="region of interest" description="Disordered" evidence="6">
    <location>
        <begin position="1295"/>
        <end position="1355"/>
    </location>
</feature>
<dbReference type="Pfam" id="PF09359">
    <property type="entry name" value="VTC"/>
    <property type="match status" value="1"/>
</dbReference>
<dbReference type="InterPro" id="IPR004331">
    <property type="entry name" value="SPX_dom"/>
</dbReference>
<evidence type="ECO:0000256" key="7">
    <source>
        <dbReference type="SAM" id="Phobius"/>
    </source>
</evidence>
<dbReference type="KEGG" id="bbes:BESB_069730"/>
<proteinExistence type="predicted"/>